<proteinExistence type="predicted"/>
<gene>
    <name evidence="1" type="ORF">DERYTH_LOCUS15104</name>
</gene>
<accession>A0A9N9ICZ6</accession>
<dbReference type="Proteomes" id="UP000789405">
    <property type="component" value="Unassembled WGS sequence"/>
</dbReference>
<dbReference type="EMBL" id="CAJVPY010011956">
    <property type="protein sequence ID" value="CAG8730845.1"/>
    <property type="molecule type" value="Genomic_DNA"/>
</dbReference>
<organism evidence="1 2">
    <name type="scientific">Dentiscutata erythropus</name>
    <dbReference type="NCBI Taxonomy" id="1348616"/>
    <lineage>
        <taxon>Eukaryota</taxon>
        <taxon>Fungi</taxon>
        <taxon>Fungi incertae sedis</taxon>
        <taxon>Mucoromycota</taxon>
        <taxon>Glomeromycotina</taxon>
        <taxon>Glomeromycetes</taxon>
        <taxon>Diversisporales</taxon>
        <taxon>Gigasporaceae</taxon>
        <taxon>Dentiscutata</taxon>
    </lineage>
</organism>
<dbReference type="OrthoDB" id="2446996at2759"/>
<feature type="non-terminal residue" evidence="1">
    <location>
        <position position="366"/>
    </location>
</feature>
<evidence type="ECO:0000313" key="1">
    <source>
        <dbReference type="EMBL" id="CAG8730845.1"/>
    </source>
</evidence>
<protein>
    <submittedName>
        <fullName evidence="1">12932_t:CDS:1</fullName>
    </submittedName>
</protein>
<sequence>IQLIPECLNALKYQTFWENTKEPTLFDFLNFRLSTGVLDDKRTEYSQYKNKLTTINKFYAEASDCKSLSAPTTLQPVMLVVGKSVMSVVGKSVVPVNKQCLTNYFGTCYARKEFNDKRSKVINNFWDCQDVNAKAEMVAQHATIAKVTTEQVQQYAISTTTGIAKRFLDNNKETTNRVKAHKTNSEKIDHADETNHDGFRTPPHQIVSNTCFSSSFQSIMITSNENILRVLAESLATINDSKFLEFKEHEKNNKYFCAYDDVMDIRGDSDFANVESFNKPIPDISASNTSERHYWSEFGHRFFSKMLQDFVELDWRRGGIGALQFETHPEASNVKFEMSIVMEFKILRKNKNKAEDLLAWLWETEE</sequence>
<keyword evidence="2" id="KW-1185">Reference proteome</keyword>
<reference evidence="1" key="1">
    <citation type="submission" date="2021-06" db="EMBL/GenBank/DDBJ databases">
        <authorList>
            <person name="Kallberg Y."/>
            <person name="Tangrot J."/>
            <person name="Rosling A."/>
        </authorList>
    </citation>
    <scope>NUCLEOTIDE SEQUENCE</scope>
    <source>
        <strain evidence="1">MA453B</strain>
    </source>
</reference>
<evidence type="ECO:0000313" key="2">
    <source>
        <dbReference type="Proteomes" id="UP000789405"/>
    </source>
</evidence>
<dbReference type="AlphaFoldDB" id="A0A9N9ICZ6"/>
<name>A0A9N9ICZ6_9GLOM</name>
<comment type="caution">
    <text evidence="1">The sequence shown here is derived from an EMBL/GenBank/DDBJ whole genome shotgun (WGS) entry which is preliminary data.</text>
</comment>